<dbReference type="RefSeq" id="WP_248434999.1">
    <property type="nucleotide sequence ID" value="NZ_CP096205.1"/>
</dbReference>
<sequence>MNNALISIIIPTYNRAHLIGETLDSVLAQTYENWECIIVDDGSQDDSEAVILEYAKQNSKFRFYHRPENRPKGANACRNFGLQNAKGDYIVFFDSDDLMTKDHLEVKITAITKNQCDYVITRTQYFNEDNSQIDKYYSGLRDFAITPFNYVSQKINWLTYDICVKSALAKQIDFNEKLQSGQEYNYFCKLVHLSVHAIFVDQVVTLRRAHDTSIRSQLKTKEQKYESNFKKVWHTYLDVKDVANKETRQYLIKKSSTLVFLSKRTFSISIYKLFIYLFKEMGLKSFYLVLYFFSMIFFGKGHFFITKFNENN</sequence>
<feature type="transmembrane region" description="Helical" evidence="1">
    <location>
        <begin position="285"/>
        <end position="305"/>
    </location>
</feature>
<keyword evidence="1" id="KW-1133">Transmembrane helix</keyword>
<gene>
    <name evidence="3" type="ORF">M0M57_02275</name>
</gene>
<proteinExistence type="predicted"/>
<dbReference type="Pfam" id="PF00535">
    <property type="entry name" value="Glycos_transf_2"/>
    <property type="match status" value="1"/>
</dbReference>
<accession>A0ABY4KFT7</accession>
<dbReference type="InterPro" id="IPR029044">
    <property type="entry name" value="Nucleotide-diphossugar_trans"/>
</dbReference>
<keyword evidence="1" id="KW-0472">Membrane</keyword>
<dbReference type="InterPro" id="IPR001173">
    <property type="entry name" value="Glyco_trans_2-like"/>
</dbReference>
<evidence type="ECO:0000313" key="4">
    <source>
        <dbReference type="Proteomes" id="UP000830583"/>
    </source>
</evidence>
<name>A0ABY4KFT7_9FLAO</name>
<dbReference type="EMBL" id="CP096205">
    <property type="protein sequence ID" value="UPQ79674.1"/>
    <property type="molecule type" value="Genomic_DNA"/>
</dbReference>
<feature type="domain" description="Glycosyltransferase 2-like" evidence="2">
    <location>
        <begin position="7"/>
        <end position="158"/>
    </location>
</feature>
<dbReference type="PANTHER" id="PTHR22916">
    <property type="entry name" value="GLYCOSYLTRANSFERASE"/>
    <property type="match status" value="1"/>
</dbReference>
<keyword evidence="4" id="KW-1185">Reference proteome</keyword>
<dbReference type="SUPFAM" id="SSF53448">
    <property type="entry name" value="Nucleotide-diphospho-sugar transferases"/>
    <property type="match status" value="1"/>
</dbReference>
<organism evidence="3 4">
    <name type="scientific">Flavobacterium azooxidireducens</name>
    <dbReference type="NCBI Taxonomy" id="1871076"/>
    <lineage>
        <taxon>Bacteria</taxon>
        <taxon>Pseudomonadati</taxon>
        <taxon>Bacteroidota</taxon>
        <taxon>Flavobacteriia</taxon>
        <taxon>Flavobacteriales</taxon>
        <taxon>Flavobacteriaceae</taxon>
        <taxon>Flavobacterium</taxon>
    </lineage>
</organism>
<keyword evidence="1" id="KW-0812">Transmembrane</keyword>
<protein>
    <submittedName>
        <fullName evidence="3">Glycosyltransferase</fullName>
    </submittedName>
</protein>
<evidence type="ECO:0000313" key="3">
    <source>
        <dbReference type="EMBL" id="UPQ79674.1"/>
    </source>
</evidence>
<dbReference type="Gene3D" id="3.90.550.10">
    <property type="entry name" value="Spore Coat Polysaccharide Biosynthesis Protein SpsA, Chain A"/>
    <property type="match status" value="1"/>
</dbReference>
<evidence type="ECO:0000256" key="1">
    <source>
        <dbReference type="SAM" id="Phobius"/>
    </source>
</evidence>
<dbReference type="PANTHER" id="PTHR22916:SF3">
    <property type="entry name" value="UDP-GLCNAC:BETAGAL BETA-1,3-N-ACETYLGLUCOSAMINYLTRANSFERASE-LIKE PROTEIN 1"/>
    <property type="match status" value="1"/>
</dbReference>
<reference evidence="3" key="1">
    <citation type="submission" date="2022-04" db="EMBL/GenBank/DDBJ databases">
        <title>Consumption of N2O by Flavobacterium azooxidireducens sp. nov. isolated from Decomposing Leaf Litter of Phragmites australis (Cav.).</title>
        <authorList>
            <person name="Behrendt U."/>
            <person name="Spanner T."/>
            <person name="Augustin J."/>
            <person name="Horn M.A."/>
            <person name="Kolb S."/>
            <person name="Ulrich A."/>
        </authorList>
    </citation>
    <scope>NUCLEOTIDE SEQUENCE</scope>
    <source>
        <strain evidence="3">IGB 4-14</strain>
    </source>
</reference>
<dbReference type="Proteomes" id="UP000830583">
    <property type="component" value="Chromosome"/>
</dbReference>
<evidence type="ECO:0000259" key="2">
    <source>
        <dbReference type="Pfam" id="PF00535"/>
    </source>
</evidence>
<dbReference type="CDD" id="cd00761">
    <property type="entry name" value="Glyco_tranf_GTA_type"/>
    <property type="match status" value="1"/>
</dbReference>